<dbReference type="Proteomes" id="UP000265703">
    <property type="component" value="Unassembled WGS sequence"/>
</dbReference>
<reference evidence="1 2" key="1">
    <citation type="submission" date="2018-06" db="EMBL/GenBank/DDBJ databases">
        <title>Comparative genomics reveals the genomic features of Rhizophagus irregularis, R. cerebriforme, R. diaphanum and Gigaspora rosea, and their symbiotic lifestyle signature.</title>
        <authorList>
            <person name="Morin E."/>
            <person name="San Clemente H."/>
            <person name="Chen E.C.H."/>
            <person name="De La Providencia I."/>
            <person name="Hainaut M."/>
            <person name="Kuo A."/>
            <person name="Kohler A."/>
            <person name="Murat C."/>
            <person name="Tang N."/>
            <person name="Roy S."/>
            <person name="Loubradou J."/>
            <person name="Henrissat B."/>
            <person name="Grigoriev I.V."/>
            <person name="Corradi N."/>
            <person name="Roux C."/>
            <person name="Martin F.M."/>
        </authorList>
    </citation>
    <scope>NUCLEOTIDE SEQUENCE [LARGE SCALE GENOMIC DNA]</scope>
    <source>
        <strain evidence="1 2">DAOM 227022</strain>
    </source>
</reference>
<gene>
    <name evidence="1" type="ORF">C1645_787167</name>
</gene>
<keyword evidence="2" id="KW-1185">Reference proteome</keyword>
<comment type="caution">
    <text evidence="1">The sequence shown here is derived from an EMBL/GenBank/DDBJ whole genome shotgun (WGS) entry which is preliminary data.</text>
</comment>
<sequence>MTSNFLSDIVSSTSSNSSPALYLQTLGDKAYIAGTQIEKIYNTGSFALDEIFNELQDIQQNLPQPPQDPLMTQKDAQYFHARFRQIFNLITRFRDRFVDIERTIQEIQKLYRGYSNDQGFSKVIEYFNENESTHKNIYDMIMIQRELDFEREQMDQLMVIDHEILRVGQRLDLFRKNLDSFIERIIYLSNKKIVTQEDSKVLEKVTETVNSAKEIWDKMDIVDDNSILRIEQ</sequence>
<proteinExistence type="predicted"/>
<name>A0A397SGI7_9GLOM</name>
<dbReference type="OrthoDB" id="2366915at2759"/>
<protein>
    <submittedName>
        <fullName evidence="1">Uncharacterized protein</fullName>
    </submittedName>
</protein>
<evidence type="ECO:0000313" key="2">
    <source>
        <dbReference type="Proteomes" id="UP000265703"/>
    </source>
</evidence>
<evidence type="ECO:0000313" key="1">
    <source>
        <dbReference type="EMBL" id="RIA83077.1"/>
    </source>
</evidence>
<accession>A0A397SGI7</accession>
<dbReference type="AlphaFoldDB" id="A0A397SGI7"/>
<dbReference type="EMBL" id="QKYT01000602">
    <property type="protein sequence ID" value="RIA83077.1"/>
    <property type="molecule type" value="Genomic_DNA"/>
</dbReference>
<organism evidence="1 2">
    <name type="scientific">Glomus cerebriforme</name>
    <dbReference type="NCBI Taxonomy" id="658196"/>
    <lineage>
        <taxon>Eukaryota</taxon>
        <taxon>Fungi</taxon>
        <taxon>Fungi incertae sedis</taxon>
        <taxon>Mucoromycota</taxon>
        <taxon>Glomeromycotina</taxon>
        <taxon>Glomeromycetes</taxon>
        <taxon>Glomerales</taxon>
        <taxon>Glomeraceae</taxon>
        <taxon>Glomus</taxon>
    </lineage>
</organism>